<dbReference type="OrthoDB" id="428094at2"/>
<dbReference type="InterPro" id="IPR007712">
    <property type="entry name" value="RelE/ParE_toxin"/>
</dbReference>
<evidence type="ECO:0000313" key="3">
    <source>
        <dbReference type="Proteomes" id="UP000286997"/>
    </source>
</evidence>
<dbReference type="Gene3D" id="3.30.2310.20">
    <property type="entry name" value="RelE-like"/>
    <property type="match status" value="1"/>
</dbReference>
<dbReference type="EMBL" id="SACP01000043">
    <property type="protein sequence ID" value="RVU13757.1"/>
    <property type="molecule type" value="Genomic_DNA"/>
</dbReference>
<protein>
    <submittedName>
        <fullName evidence="2">Type II toxin-antitoxin system RelE/ParE family toxin</fullName>
    </submittedName>
</protein>
<dbReference type="Proteomes" id="UP000286997">
    <property type="component" value="Unassembled WGS sequence"/>
</dbReference>
<proteinExistence type="predicted"/>
<organism evidence="2 3">
    <name type="scientific">Methylobacterium oryzihabitans</name>
    <dbReference type="NCBI Taxonomy" id="2499852"/>
    <lineage>
        <taxon>Bacteria</taxon>
        <taxon>Pseudomonadati</taxon>
        <taxon>Pseudomonadota</taxon>
        <taxon>Alphaproteobacteria</taxon>
        <taxon>Hyphomicrobiales</taxon>
        <taxon>Methylobacteriaceae</taxon>
        <taxon>Methylobacterium</taxon>
    </lineage>
</organism>
<sequence>MKPITYRPAALRALTGLPKRDRLAILAKLARYAETGAGDVRALSGRPGARLRVGDYRIVFVEDEAGIDVALIGHRRDVYE</sequence>
<dbReference type="SUPFAM" id="SSF143011">
    <property type="entry name" value="RelE-like"/>
    <property type="match status" value="1"/>
</dbReference>
<keyword evidence="1" id="KW-1277">Toxin-antitoxin system</keyword>
<keyword evidence="3" id="KW-1185">Reference proteome</keyword>
<name>A0A437NUR6_9HYPH</name>
<gene>
    <name evidence="2" type="ORF">EOE48_26425</name>
</gene>
<accession>A0A437NUR6</accession>
<evidence type="ECO:0000256" key="1">
    <source>
        <dbReference type="ARBA" id="ARBA00022649"/>
    </source>
</evidence>
<evidence type="ECO:0000313" key="2">
    <source>
        <dbReference type="EMBL" id="RVU13757.1"/>
    </source>
</evidence>
<dbReference type="AlphaFoldDB" id="A0A437NUR6"/>
<comment type="caution">
    <text evidence="2">The sequence shown here is derived from an EMBL/GenBank/DDBJ whole genome shotgun (WGS) entry which is preliminary data.</text>
</comment>
<dbReference type="Pfam" id="PF05016">
    <property type="entry name" value="ParE_toxin"/>
    <property type="match status" value="1"/>
</dbReference>
<dbReference type="InterPro" id="IPR035093">
    <property type="entry name" value="RelE/ParE_toxin_dom_sf"/>
</dbReference>
<reference evidence="2 3" key="1">
    <citation type="submission" date="2019-01" db="EMBL/GenBank/DDBJ databases">
        <authorList>
            <person name="Chen W.-M."/>
        </authorList>
    </citation>
    <scope>NUCLEOTIDE SEQUENCE [LARGE SCALE GENOMIC DNA]</scope>
    <source>
        <strain evidence="2 3">TER-1</strain>
    </source>
</reference>
<dbReference type="RefSeq" id="WP_127733870.1">
    <property type="nucleotide sequence ID" value="NZ_SACP01000043.1"/>
</dbReference>